<name>A0A2P7YMQ1_9PEZI</name>
<sequence length="384" mass="42729">MVFTVKWGILATGWIAEKYTVDLLIDPATRDTADVAHEVTAIASSSGKAQAEAFRAKVKAPPTSACYGKYEELVKDQNVDIIYVASPHSHHFQHAMMCLENGKHVVCEKPITVNAAQAKLLYEAAKTHNLFLLDAVWTRYFPLSIQIRNLIQKGEVGEILRVIADTSMGEDVDDLWLNRKRRKVNMDLAGGALLEIGIYSITWIFQTLYHTLPPDQRKAPEKVISHMVKYPHTGVDEDTTFIISFPTTTPSNLLSRSSHGVGMTAYPLASDPDQRGSAGPAIRIQGTKGEIQVDGPAFQPERYRVVPLKEGDAPVTVRESWCPFPAGGHGMYYEADEAARCVRDGKLESTTMPWSESFMIMEVMDEIRKQCGLEYPEAIETTKL</sequence>
<dbReference type="SUPFAM" id="SSF51735">
    <property type="entry name" value="NAD(P)-binding Rossmann-fold domains"/>
    <property type="match status" value="1"/>
</dbReference>
<dbReference type="EC" id="1.1.1.179" evidence="3"/>
<dbReference type="EMBL" id="NHZQ01000412">
    <property type="protein sequence ID" value="PSK37246.1"/>
    <property type="molecule type" value="Genomic_DNA"/>
</dbReference>
<evidence type="ECO:0000259" key="7">
    <source>
        <dbReference type="Pfam" id="PF22725"/>
    </source>
</evidence>
<dbReference type="InterPro" id="IPR050984">
    <property type="entry name" value="Gfo/Idh/MocA_domain"/>
</dbReference>
<evidence type="ECO:0000256" key="4">
    <source>
        <dbReference type="ARBA" id="ARBA00042988"/>
    </source>
</evidence>
<organism evidence="8 9">
    <name type="scientific">Elsinoe australis</name>
    <dbReference type="NCBI Taxonomy" id="40998"/>
    <lineage>
        <taxon>Eukaryota</taxon>
        <taxon>Fungi</taxon>
        <taxon>Dikarya</taxon>
        <taxon>Ascomycota</taxon>
        <taxon>Pezizomycotina</taxon>
        <taxon>Dothideomycetes</taxon>
        <taxon>Dothideomycetidae</taxon>
        <taxon>Myriangiales</taxon>
        <taxon>Elsinoaceae</taxon>
        <taxon>Elsinoe</taxon>
    </lineage>
</organism>
<evidence type="ECO:0000256" key="5">
    <source>
        <dbReference type="ARBA" id="ARBA00049233"/>
    </source>
</evidence>
<dbReference type="AlphaFoldDB" id="A0A2P7YMQ1"/>
<dbReference type="InterPro" id="IPR036291">
    <property type="entry name" value="NAD(P)-bd_dom_sf"/>
</dbReference>
<reference evidence="8 9" key="1">
    <citation type="submission" date="2017-05" db="EMBL/GenBank/DDBJ databases">
        <title>Draft genome sequence of Elsinoe australis.</title>
        <authorList>
            <person name="Cheng Q."/>
        </authorList>
    </citation>
    <scope>NUCLEOTIDE SEQUENCE [LARGE SCALE GENOMIC DNA]</scope>
    <source>
        <strain evidence="8 9">NL1</strain>
    </source>
</reference>
<dbReference type="SUPFAM" id="SSF55347">
    <property type="entry name" value="Glyceraldehyde-3-phosphate dehydrogenase-like, C-terminal domain"/>
    <property type="match status" value="1"/>
</dbReference>
<evidence type="ECO:0000313" key="9">
    <source>
        <dbReference type="Proteomes" id="UP000243723"/>
    </source>
</evidence>
<dbReference type="InterPro" id="IPR000683">
    <property type="entry name" value="Gfo/Idh/MocA-like_OxRdtase_N"/>
</dbReference>
<dbReference type="STRING" id="40998.A0A2P7YMQ1"/>
<dbReference type="Gene3D" id="3.30.360.10">
    <property type="entry name" value="Dihydrodipicolinate Reductase, domain 2"/>
    <property type="match status" value="1"/>
</dbReference>
<comment type="caution">
    <text evidence="8">The sequence shown here is derived from an EMBL/GenBank/DDBJ whole genome shotgun (WGS) entry which is preliminary data.</text>
</comment>
<evidence type="ECO:0000259" key="6">
    <source>
        <dbReference type="Pfam" id="PF01408"/>
    </source>
</evidence>
<dbReference type="InterPro" id="IPR055170">
    <property type="entry name" value="GFO_IDH_MocA-like_dom"/>
</dbReference>
<dbReference type="GO" id="GO:0000166">
    <property type="term" value="F:nucleotide binding"/>
    <property type="evidence" value="ECO:0007669"/>
    <property type="project" value="InterPro"/>
</dbReference>
<dbReference type="Proteomes" id="UP000243723">
    <property type="component" value="Unassembled WGS sequence"/>
</dbReference>
<dbReference type="Pfam" id="PF22725">
    <property type="entry name" value="GFO_IDH_MocA_C3"/>
    <property type="match status" value="1"/>
</dbReference>
<keyword evidence="2" id="KW-0560">Oxidoreductase</keyword>
<gene>
    <name evidence="8" type="ORF">B9Z65_1988</name>
</gene>
<evidence type="ECO:0000256" key="2">
    <source>
        <dbReference type="ARBA" id="ARBA00023002"/>
    </source>
</evidence>
<dbReference type="PANTHER" id="PTHR22604">
    <property type="entry name" value="OXIDOREDUCTASES"/>
    <property type="match status" value="1"/>
</dbReference>
<dbReference type="Pfam" id="PF01408">
    <property type="entry name" value="GFO_IDH_MocA"/>
    <property type="match status" value="1"/>
</dbReference>
<proteinExistence type="inferred from homology"/>
<evidence type="ECO:0000313" key="8">
    <source>
        <dbReference type="EMBL" id="PSK37246.1"/>
    </source>
</evidence>
<dbReference type="PANTHER" id="PTHR22604:SF115">
    <property type="entry name" value="DIHYDRODIOL DEHYDROGENASE, PUTATIVE (AFU_ORTHOLOGUE AFUA_1G07520)-RELATED"/>
    <property type="match status" value="1"/>
</dbReference>
<dbReference type="Gene3D" id="3.40.50.720">
    <property type="entry name" value="NAD(P)-binding Rossmann-like Domain"/>
    <property type="match status" value="1"/>
</dbReference>
<feature type="domain" description="GFO/IDH/MocA-like oxidoreductase" evidence="7">
    <location>
        <begin position="146"/>
        <end position="291"/>
    </location>
</feature>
<evidence type="ECO:0000256" key="3">
    <source>
        <dbReference type="ARBA" id="ARBA00038984"/>
    </source>
</evidence>
<keyword evidence="9" id="KW-1185">Reference proteome</keyword>
<dbReference type="OrthoDB" id="2129491at2759"/>
<comment type="similarity">
    <text evidence="1">Belongs to the Gfo/Idh/MocA family.</text>
</comment>
<accession>A0A2P7YMQ1</accession>
<feature type="domain" description="Gfo/Idh/MocA-like oxidoreductase N-terminal" evidence="6">
    <location>
        <begin position="6"/>
        <end position="130"/>
    </location>
</feature>
<evidence type="ECO:0000256" key="1">
    <source>
        <dbReference type="ARBA" id="ARBA00010928"/>
    </source>
</evidence>
<protein>
    <recommendedName>
        <fullName evidence="3">D-xylose 1-dehydrogenase (NADP(+), D-xylono-1,5-lactone-forming)</fullName>
        <ecNumber evidence="3">1.1.1.179</ecNumber>
    </recommendedName>
    <alternativeName>
        <fullName evidence="4">D-xylose-NADP dehydrogenase</fullName>
    </alternativeName>
</protein>
<dbReference type="GO" id="GO:0047837">
    <property type="term" value="F:D-xylose 1-dehydrogenase (NADP+) activity"/>
    <property type="evidence" value="ECO:0007669"/>
    <property type="project" value="UniProtKB-EC"/>
</dbReference>
<comment type="catalytic activity">
    <reaction evidence="5">
        <text>D-xylose + NADP(+) = D-xylono-1,5-lactone + NADPH + H(+)</text>
        <dbReference type="Rhea" id="RHEA:22000"/>
        <dbReference type="ChEBI" id="CHEBI:15378"/>
        <dbReference type="ChEBI" id="CHEBI:15867"/>
        <dbReference type="ChEBI" id="CHEBI:53455"/>
        <dbReference type="ChEBI" id="CHEBI:57783"/>
        <dbReference type="ChEBI" id="CHEBI:58349"/>
        <dbReference type="EC" id="1.1.1.179"/>
    </reaction>
</comment>